<evidence type="ECO:0000259" key="4">
    <source>
        <dbReference type="Pfam" id="PF11380"/>
    </source>
</evidence>
<dbReference type="InterPro" id="IPR021520">
    <property type="entry name" value="Stealth_CR2"/>
</dbReference>
<evidence type="ECO:0000256" key="2">
    <source>
        <dbReference type="ARBA" id="ARBA00022679"/>
    </source>
</evidence>
<dbReference type="InterPro" id="IPR047141">
    <property type="entry name" value="Stealth"/>
</dbReference>
<dbReference type="Pfam" id="PF17101">
    <property type="entry name" value="Stealth_CR1"/>
    <property type="match status" value="1"/>
</dbReference>
<name>A0ABV9M0Z2_9ENTE</name>
<dbReference type="Proteomes" id="UP001596026">
    <property type="component" value="Unassembled WGS sequence"/>
</dbReference>
<evidence type="ECO:0000313" key="6">
    <source>
        <dbReference type="EMBL" id="MFC4709487.1"/>
    </source>
</evidence>
<gene>
    <name evidence="6" type="ORF">ACFO3L_02425</name>
</gene>
<keyword evidence="3" id="KW-0270">Exopolysaccharide synthesis</keyword>
<evidence type="ECO:0000256" key="1">
    <source>
        <dbReference type="ARBA" id="ARBA00007583"/>
    </source>
</evidence>
<dbReference type="PANTHER" id="PTHR24045">
    <property type="match status" value="1"/>
</dbReference>
<comment type="caution">
    <text evidence="6">The sequence shown here is derived from an EMBL/GenBank/DDBJ whole genome shotgun (WGS) entry which is preliminary data.</text>
</comment>
<evidence type="ECO:0000259" key="5">
    <source>
        <dbReference type="Pfam" id="PF17101"/>
    </source>
</evidence>
<feature type="domain" description="Stealth protein CR2 conserved region 2" evidence="4">
    <location>
        <begin position="34"/>
        <end position="135"/>
    </location>
</feature>
<dbReference type="Pfam" id="PF11380">
    <property type="entry name" value="Stealth_CR2"/>
    <property type="match status" value="1"/>
</dbReference>
<proteinExistence type="inferred from homology"/>
<reference evidence="7" key="1">
    <citation type="journal article" date="2019" name="Int. J. Syst. Evol. Microbiol.">
        <title>The Global Catalogue of Microorganisms (GCM) 10K type strain sequencing project: providing services to taxonomists for standard genome sequencing and annotation.</title>
        <authorList>
            <consortium name="The Broad Institute Genomics Platform"/>
            <consortium name="The Broad Institute Genome Sequencing Center for Infectious Disease"/>
            <person name="Wu L."/>
            <person name="Ma J."/>
        </authorList>
    </citation>
    <scope>NUCLEOTIDE SEQUENCE [LARGE SCALE GENOMIC DNA]</scope>
    <source>
        <strain evidence="7">CGMCC 1.19061</strain>
    </source>
</reference>
<dbReference type="InterPro" id="IPR031358">
    <property type="entry name" value="Stealth_CR1"/>
</dbReference>
<keyword evidence="2" id="KW-0808">Transferase</keyword>
<evidence type="ECO:0000256" key="3">
    <source>
        <dbReference type="ARBA" id="ARBA00023169"/>
    </source>
</evidence>
<dbReference type="RefSeq" id="WP_379963475.1">
    <property type="nucleotide sequence ID" value="NZ_JBHSGT010000016.1"/>
</dbReference>
<keyword evidence="7" id="KW-1185">Reference proteome</keyword>
<organism evidence="6 7">
    <name type="scientific">Enterococcus eurekensis</name>
    <dbReference type="NCBI Taxonomy" id="1159753"/>
    <lineage>
        <taxon>Bacteria</taxon>
        <taxon>Bacillati</taxon>
        <taxon>Bacillota</taxon>
        <taxon>Bacilli</taxon>
        <taxon>Lactobacillales</taxon>
        <taxon>Enterococcaceae</taxon>
        <taxon>Enterococcus</taxon>
    </lineage>
</organism>
<comment type="similarity">
    <text evidence="1">Belongs to the stealth family.</text>
</comment>
<dbReference type="PANTHER" id="PTHR24045:SF0">
    <property type="entry name" value="N-ACETYLGLUCOSAMINE-1-PHOSPHOTRANSFERASE SUBUNITS ALPHA_BETA"/>
    <property type="match status" value="1"/>
</dbReference>
<dbReference type="EMBL" id="JBHSGT010000016">
    <property type="protein sequence ID" value="MFC4709487.1"/>
    <property type="molecule type" value="Genomic_DNA"/>
</dbReference>
<feature type="domain" description="Stealth protein CR1 conserved region 1" evidence="5">
    <location>
        <begin position="3"/>
        <end position="25"/>
    </location>
</feature>
<evidence type="ECO:0000313" key="7">
    <source>
        <dbReference type="Proteomes" id="UP001596026"/>
    </source>
</evidence>
<sequence>MDKIDLVILWVDGSDSEWRNKRSKIGDLEIDEVRYRDYGTLKYLFRSIEENCDWVNNIHLITDNQKPEWLNLSNPKINLVYHQDFIPQEYLPTFNSNVIELNLFRLEALSDKFILFNDDMFFNNKVEPEDFFIGDKILDYGVYNKIAPNEEFAHTLLNNLIIINEHFIKKETMKKNWRKQFKLRYGKNLLKNFLLLPWNDIPGYYNHHLPQPHFKSMFEKLYKLESKKFEDFFPNKVRGKNDLNHWIFRYWLLEEGRYLPQSKKFGEYLLLSDTKNLKEVILEKKAKVVCINDVECTDLEFEILVEKLNSIFEERYSTKSQYEY</sequence>
<protein>
    <submittedName>
        <fullName evidence="6">Stealth family protein</fullName>
    </submittedName>
</protein>
<accession>A0ABV9M0Z2</accession>